<dbReference type="InterPro" id="IPR002346">
    <property type="entry name" value="Mopterin_DH_FAD-bd"/>
</dbReference>
<dbReference type="InterPro" id="IPR016166">
    <property type="entry name" value="FAD-bd_PCMH"/>
</dbReference>
<dbReference type="Gene3D" id="3.30.390.50">
    <property type="entry name" value="CO dehydrogenase flavoprotein, C-terminal domain"/>
    <property type="match status" value="1"/>
</dbReference>
<evidence type="ECO:0000259" key="3">
    <source>
        <dbReference type="PROSITE" id="PS51387"/>
    </source>
</evidence>
<dbReference type="InterPro" id="IPR036318">
    <property type="entry name" value="FAD-bd_PCMH-like_sf"/>
</dbReference>
<gene>
    <name evidence="4" type="ORF">PSm6_30330</name>
</gene>
<dbReference type="Gene3D" id="3.30.43.10">
    <property type="entry name" value="Uridine Diphospho-n-acetylenolpyruvylglucosamine Reductase, domain 2"/>
    <property type="match status" value="1"/>
</dbReference>
<dbReference type="InterPro" id="IPR005107">
    <property type="entry name" value="CO_DH_flav_C"/>
</dbReference>
<organism evidence="4 5">
    <name type="scientific">Pseudomonas solani</name>
    <dbReference type="NCBI Taxonomy" id="2731552"/>
    <lineage>
        <taxon>Bacteria</taxon>
        <taxon>Pseudomonadati</taxon>
        <taxon>Pseudomonadota</taxon>
        <taxon>Gammaproteobacteria</taxon>
        <taxon>Pseudomonadales</taxon>
        <taxon>Pseudomonadaceae</taxon>
        <taxon>Pseudomonas</taxon>
    </lineage>
</organism>
<keyword evidence="1" id="KW-0274">FAD</keyword>
<feature type="region of interest" description="Disordered" evidence="2">
    <location>
        <begin position="1"/>
        <end position="24"/>
    </location>
</feature>
<dbReference type="Proteomes" id="UP001064896">
    <property type="component" value="Chromosome"/>
</dbReference>
<dbReference type="SMART" id="SM01092">
    <property type="entry name" value="CO_deh_flav_C"/>
    <property type="match status" value="1"/>
</dbReference>
<name>A0ABM7LAK9_9PSED</name>
<dbReference type="PANTHER" id="PTHR42659">
    <property type="entry name" value="XANTHINE DEHYDROGENASE SUBUNIT C-RELATED"/>
    <property type="match status" value="1"/>
</dbReference>
<evidence type="ECO:0000256" key="1">
    <source>
        <dbReference type="ARBA" id="ARBA00022827"/>
    </source>
</evidence>
<proteinExistence type="predicted"/>
<dbReference type="InterPro" id="IPR036683">
    <property type="entry name" value="CO_DH_flav_C_dom_sf"/>
</dbReference>
<keyword evidence="1" id="KW-0285">Flavoprotein</keyword>
<dbReference type="EMBL" id="AP023081">
    <property type="protein sequence ID" value="BCD86626.1"/>
    <property type="molecule type" value="Genomic_DNA"/>
</dbReference>
<accession>A0ABM7LAK9</accession>
<reference evidence="4" key="1">
    <citation type="submission" date="2020-05" db="EMBL/GenBank/DDBJ databases">
        <title>Complete genome sequence of Pseudomonas sp. Sm006.</title>
        <authorList>
            <person name="Takeuchi K."/>
            <person name="Someya N."/>
        </authorList>
    </citation>
    <scope>NUCLEOTIDE SEQUENCE</scope>
    <source>
        <strain evidence="4">Sm006</strain>
    </source>
</reference>
<dbReference type="SUPFAM" id="SSF56176">
    <property type="entry name" value="FAD-binding/transporter-associated domain-like"/>
    <property type="match status" value="1"/>
</dbReference>
<feature type="domain" description="FAD-binding PCMH-type" evidence="3">
    <location>
        <begin position="28"/>
        <end position="249"/>
    </location>
</feature>
<dbReference type="InterPro" id="IPR051312">
    <property type="entry name" value="Diverse_Substr_Oxidored"/>
</dbReference>
<dbReference type="SUPFAM" id="SSF55447">
    <property type="entry name" value="CO dehydrogenase flavoprotein C-terminal domain-like"/>
    <property type="match status" value="1"/>
</dbReference>
<evidence type="ECO:0000313" key="4">
    <source>
        <dbReference type="EMBL" id="BCD86626.1"/>
    </source>
</evidence>
<dbReference type="PANTHER" id="PTHR42659:SF1">
    <property type="entry name" value="OXIDOREDUCTASE"/>
    <property type="match status" value="1"/>
</dbReference>
<dbReference type="InterPro" id="IPR016167">
    <property type="entry name" value="FAD-bd_PCMH_sub1"/>
</dbReference>
<protein>
    <submittedName>
        <fullName evidence="4">FAD-binding molybdopterin dehydrogenase</fullName>
    </submittedName>
</protein>
<dbReference type="PROSITE" id="PS51387">
    <property type="entry name" value="FAD_PCMH"/>
    <property type="match status" value="1"/>
</dbReference>
<dbReference type="Gene3D" id="3.30.465.10">
    <property type="match status" value="2"/>
</dbReference>
<sequence length="358" mass="38524">MPLRRLRQHPRRHRGGAARLPGRCQGERRMTPFSYERPEELDQALKLAGPHARFIAGGTNLVDLMKENVERPERLIDITALPLHGVLVGEDGGLRIGALVSNADLAWHPRVQSHFPLLAEALLAGASPQLRNMATVGGNLLQRTRCQYFYDVATPCNKREPGSGCPARVGLNRNHAILGASEHCVATHPSDMCVALAALEAKVHVAGPGGTRVIAFADFHRLPGDEPQRDNLLAADELITEVELPPSPFARHSAYLKIRDRASYAFALVSVAAALRVEQGTVAEARIALGGVAHKPWRLPDAEAALVGRPCTPAAFRVAADLLLQGAEGLGRNTFKVELARRAVVRALADAAKGGPRA</sequence>
<keyword evidence="5" id="KW-1185">Reference proteome</keyword>
<dbReference type="InterPro" id="IPR016169">
    <property type="entry name" value="FAD-bd_PCMH_sub2"/>
</dbReference>
<evidence type="ECO:0000256" key="2">
    <source>
        <dbReference type="SAM" id="MobiDB-lite"/>
    </source>
</evidence>
<feature type="compositionally biased region" description="Basic residues" evidence="2">
    <location>
        <begin position="1"/>
        <end position="16"/>
    </location>
</feature>
<dbReference type="Pfam" id="PF03450">
    <property type="entry name" value="CO_deh_flav_C"/>
    <property type="match status" value="1"/>
</dbReference>
<dbReference type="Pfam" id="PF00941">
    <property type="entry name" value="FAD_binding_5"/>
    <property type="match status" value="1"/>
</dbReference>
<evidence type="ECO:0000313" key="5">
    <source>
        <dbReference type="Proteomes" id="UP001064896"/>
    </source>
</evidence>